<reference evidence="2 3" key="1">
    <citation type="submission" date="2016-11" db="EMBL/GenBank/DDBJ databases">
        <title>The macronuclear genome of Stentor coeruleus: a giant cell with tiny introns.</title>
        <authorList>
            <person name="Slabodnick M."/>
            <person name="Ruby J.G."/>
            <person name="Reiff S.B."/>
            <person name="Swart E.C."/>
            <person name="Gosai S."/>
            <person name="Prabakaran S."/>
            <person name="Witkowska E."/>
            <person name="Larue G.E."/>
            <person name="Fisher S."/>
            <person name="Freeman R.M."/>
            <person name="Gunawardena J."/>
            <person name="Chu W."/>
            <person name="Stover N.A."/>
            <person name="Gregory B.D."/>
            <person name="Nowacki M."/>
            <person name="Derisi J."/>
            <person name="Roy S.W."/>
            <person name="Marshall W.F."/>
            <person name="Sood P."/>
        </authorList>
    </citation>
    <scope>NUCLEOTIDE SEQUENCE [LARGE SCALE GENOMIC DNA]</scope>
    <source>
        <strain evidence="2">WM001</strain>
    </source>
</reference>
<dbReference type="OrthoDB" id="26679at2759"/>
<dbReference type="PANTHER" id="PTHR23354">
    <property type="entry name" value="NUCLEOLAR PROTEIN 7/ESTROGEN RECEPTOR COACTIVATOR-RELATED"/>
    <property type="match status" value="1"/>
</dbReference>
<comment type="caution">
    <text evidence="2">The sequence shown here is derived from an EMBL/GenBank/DDBJ whole genome shotgun (WGS) entry which is preliminary data.</text>
</comment>
<evidence type="ECO:0000313" key="2">
    <source>
        <dbReference type="EMBL" id="OMJ83480.1"/>
    </source>
</evidence>
<dbReference type="Proteomes" id="UP000187209">
    <property type="component" value="Unassembled WGS sequence"/>
</dbReference>
<proteinExistence type="predicted"/>
<accession>A0A1R2C3D5</accession>
<feature type="domain" description="TLDc" evidence="1">
    <location>
        <begin position="215"/>
        <end position="376"/>
    </location>
</feature>
<keyword evidence="3" id="KW-1185">Reference proteome</keyword>
<sequence length="376" mass="42774">MELSLTTEVYYCTRPGKIKGLLTITEYVIAFDPFKTGDHCDIIGQSGKQEGEASAFQTFIDLSDIIHFNIIELQGNRGSRNTDQVFFIEFMLSRTGTEKRGKRSDIPKVNVYFKLANILESGESLKYIHLKTKADQISALVSSSLLQVDKTRVDSGTYVPYYEINKGYLGRLNSGLEDEEIDEEFKEAVNEIMSNTSQQQEEEIKFVPELNVASRIVTPKILSQICSFLPNVFKFRSWELLYGTFHHGRSMTSFYNQTEYSGPNVLLIKDDKRFIFGGYFSNGWKKCYESYGTGECFVFTFRNNEKMKIYYSTLANTSYMASDHESIMAGSGGSPAIYVDKNFEAGTSGKSQTYNNQVLSCEEHFQIVEMEVWGLV</sequence>
<dbReference type="PROSITE" id="PS51886">
    <property type="entry name" value="TLDC"/>
    <property type="match status" value="1"/>
</dbReference>
<protein>
    <recommendedName>
        <fullName evidence="1">TLDc domain-containing protein</fullName>
    </recommendedName>
</protein>
<name>A0A1R2C3D5_9CILI</name>
<evidence type="ECO:0000313" key="3">
    <source>
        <dbReference type="Proteomes" id="UP000187209"/>
    </source>
</evidence>
<dbReference type="SMART" id="SM00584">
    <property type="entry name" value="TLDc"/>
    <property type="match status" value="1"/>
</dbReference>
<dbReference type="Pfam" id="PF07534">
    <property type="entry name" value="TLD"/>
    <property type="match status" value="1"/>
</dbReference>
<gene>
    <name evidence="2" type="ORF">SteCoe_15583</name>
</gene>
<dbReference type="InterPro" id="IPR006571">
    <property type="entry name" value="TLDc_dom"/>
</dbReference>
<organism evidence="2 3">
    <name type="scientific">Stentor coeruleus</name>
    <dbReference type="NCBI Taxonomy" id="5963"/>
    <lineage>
        <taxon>Eukaryota</taxon>
        <taxon>Sar</taxon>
        <taxon>Alveolata</taxon>
        <taxon>Ciliophora</taxon>
        <taxon>Postciliodesmatophora</taxon>
        <taxon>Heterotrichea</taxon>
        <taxon>Heterotrichida</taxon>
        <taxon>Stentoridae</taxon>
        <taxon>Stentor</taxon>
    </lineage>
</organism>
<dbReference type="AlphaFoldDB" id="A0A1R2C3D5"/>
<dbReference type="EMBL" id="MPUH01000302">
    <property type="protein sequence ID" value="OMJ83480.1"/>
    <property type="molecule type" value="Genomic_DNA"/>
</dbReference>
<evidence type="ECO:0000259" key="1">
    <source>
        <dbReference type="PROSITE" id="PS51886"/>
    </source>
</evidence>